<organism evidence="2 3">
    <name type="scientific">Dissulfurirhabdus thermomarina</name>
    <dbReference type="NCBI Taxonomy" id="1765737"/>
    <lineage>
        <taxon>Bacteria</taxon>
        <taxon>Deltaproteobacteria</taxon>
        <taxon>Dissulfurirhabdaceae</taxon>
        <taxon>Dissulfurirhabdus</taxon>
    </lineage>
</organism>
<dbReference type="InterPro" id="IPR026328">
    <property type="entry name" value="FmdE"/>
</dbReference>
<accession>A0A6N9TST5</accession>
<comment type="caution">
    <text evidence="2">The sequence shown here is derived from an EMBL/GenBank/DDBJ whole genome shotgun (WGS) entry which is preliminary data.</text>
</comment>
<dbReference type="SUPFAM" id="SSF143555">
    <property type="entry name" value="FwdE-like"/>
    <property type="match status" value="1"/>
</dbReference>
<proteinExistence type="predicted"/>
<protein>
    <submittedName>
        <fullName evidence="2">Formylmethanofuran dehydrogenase</fullName>
    </submittedName>
</protein>
<keyword evidence="3" id="KW-1185">Reference proteome</keyword>
<gene>
    <name evidence="2" type="ORF">G3N55_11480</name>
</gene>
<evidence type="ECO:0000313" key="3">
    <source>
        <dbReference type="Proteomes" id="UP000469346"/>
    </source>
</evidence>
<evidence type="ECO:0000259" key="1">
    <source>
        <dbReference type="Pfam" id="PF02663"/>
    </source>
</evidence>
<dbReference type="EMBL" id="JAAGRR010000178">
    <property type="protein sequence ID" value="NDY43460.1"/>
    <property type="molecule type" value="Genomic_DNA"/>
</dbReference>
<evidence type="ECO:0000313" key="2">
    <source>
        <dbReference type="EMBL" id="NDY43460.1"/>
    </source>
</evidence>
<reference evidence="2 3" key="1">
    <citation type="submission" date="2020-02" db="EMBL/GenBank/DDBJ databases">
        <title>Comparative genomics of sulfur disproportionating microorganisms.</title>
        <authorList>
            <person name="Ward L.M."/>
            <person name="Bertran E."/>
            <person name="Johnston D.T."/>
        </authorList>
    </citation>
    <scope>NUCLEOTIDE SEQUENCE [LARGE SCALE GENOMIC DNA]</scope>
    <source>
        <strain evidence="2 3">DSM 100025</strain>
    </source>
</reference>
<dbReference type="Gene3D" id="3.30.1330.130">
    <property type="match status" value="1"/>
</dbReference>
<dbReference type="PANTHER" id="PTHR39418">
    <property type="entry name" value="DEHYDROGENASE-RELATED"/>
    <property type="match status" value="1"/>
</dbReference>
<dbReference type="InterPro" id="IPR053194">
    <property type="entry name" value="tRNA_methyltr_O"/>
</dbReference>
<dbReference type="InterPro" id="IPR003814">
    <property type="entry name" value="FmdEsu_dom"/>
</dbReference>
<dbReference type="PANTHER" id="PTHR39418:SF1">
    <property type="entry name" value="DEHYDROGENASE"/>
    <property type="match status" value="1"/>
</dbReference>
<dbReference type="RefSeq" id="WP_163299686.1">
    <property type="nucleotide sequence ID" value="NZ_JAAGRR010000178.1"/>
</dbReference>
<dbReference type="AlphaFoldDB" id="A0A6N9TST5"/>
<name>A0A6N9TST5_DISTH</name>
<dbReference type="Proteomes" id="UP000469346">
    <property type="component" value="Unassembled WGS sequence"/>
</dbReference>
<feature type="domain" description="Formylmethanofuran dehydrogenase subunit E" evidence="1">
    <location>
        <begin position="14"/>
        <end position="111"/>
    </location>
</feature>
<dbReference type="Pfam" id="PF02663">
    <property type="entry name" value="FmdE"/>
    <property type="match status" value="1"/>
</dbReference>
<dbReference type="PIRSF" id="PIRSF006578">
    <property type="entry name" value="FwdE"/>
    <property type="match status" value="1"/>
</dbReference>
<sequence length="186" mass="20095">MGFDRSLWEKVVAFHGHECPGLAMGYRAVLAALRRLGAGRARDEELVAVAETDACGVDAFQVLAGCSLGKGNLVLRNRGKQAFTLYRRAMGEGIRVYVAPERLEGEWADRRERTWAILTAPEEILCTVSEAAGPPPGPAPRFPSVTCTACGERLAEPLARLRDGEVVCLDCLAAPGRENRDGGEDE</sequence>